<accession>A0A1B9PAW4</accession>
<reference evidence="1 2" key="1">
    <citation type="submission" date="2019-07" db="EMBL/GenBank/DDBJ databases">
        <title>Whole genome shotgun sequence of Aliivibrio fischeri NBRC 101058.</title>
        <authorList>
            <person name="Hosoyama A."/>
            <person name="Uohara A."/>
            <person name="Ohji S."/>
            <person name="Ichikawa N."/>
        </authorList>
    </citation>
    <scope>NUCLEOTIDE SEQUENCE [LARGE SCALE GENOMIC DNA]</scope>
    <source>
        <strain evidence="1 2">NBRC 101058</strain>
    </source>
</reference>
<dbReference type="Proteomes" id="UP000321787">
    <property type="component" value="Unassembled WGS sequence"/>
</dbReference>
<proteinExistence type="predicted"/>
<sequence>MNTSAKVLAVEGAIELFIEIREETKRENDLAIQSGMEPKRAVDDLNQLINLLAEVRNDVMWSCIE</sequence>
<dbReference type="RefSeq" id="WP_065597410.1">
    <property type="nucleotide sequence ID" value="NZ_BJTZ01000014.1"/>
</dbReference>
<evidence type="ECO:0000313" key="1">
    <source>
        <dbReference type="EMBL" id="GEK14301.1"/>
    </source>
</evidence>
<comment type="caution">
    <text evidence="1">The sequence shown here is derived from an EMBL/GenBank/DDBJ whole genome shotgun (WGS) entry which is preliminary data.</text>
</comment>
<organism evidence="1 2">
    <name type="scientific">Aliivibrio fischeri</name>
    <name type="common">Vibrio fischeri</name>
    <dbReference type="NCBI Taxonomy" id="668"/>
    <lineage>
        <taxon>Bacteria</taxon>
        <taxon>Pseudomonadati</taxon>
        <taxon>Pseudomonadota</taxon>
        <taxon>Gammaproteobacteria</taxon>
        <taxon>Vibrionales</taxon>
        <taxon>Vibrionaceae</taxon>
        <taxon>Aliivibrio</taxon>
    </lineage>
</organism>
<protein>
    <submittedName>
        <fullName evidence="1">Uncharacterized protein</fullName>
    </submittedName>
</protein>
<gene>
    <name evidence="1" type="ORF">AFI02nite_23370</name>
</gene>
<name>A0A1B9PAW4_ALIFS</name>
<evidence type="ECO:0000313" key="2">
    <source>
        <dbReference type="Proteomes" id="UP000321787"/>
    </source>
</evidence>
<dbReference type="EMBL" id="BJTZ01000014">
    <property type="protein sequence ID" value="GEK14301.1"/>
    <property type="molecule type" value="Genomic_DNA"/>
</dbReference>
<dbReference type="AlphaFoldDB" id="A0A1B9PAW4"/>